<name>A0A0C3AD08_9AGAM</name>
<evidence type="ECO:0000313" key="1">
    <source>
        <dbReference type="EMBL" id="KIM62822.1"/>
    </source>
</evidence>
<gene>
    <name evidence="1" type="ORF">SCLCIDRAFT_776731</name>
</gene>
<dbReference type="Proteomes" id="UP000053989">
    <property type="component" value="Unassembled WGS sequence"/>
</dbReference>
<sequence>MPVWFHPFISESSANLNNSFYSSYIRGRHQRIITVGRMDKVADTHLPESRHEIHRPAPAHSATNGKKLVTASSHINVGKLPWHTCGPNDARGSNLSSLYLTSPYLRK</sequence>
<dbReference type="HOGENOM" id="CLU_2211524_0_0_1"/>
<dbReference type="AlphaFoldDB" id="A0A0C3AD08"/>
<accession>A0A0C3AD08</accession>
<keyword evidence="2" id="KW-1185">Reference proteome</keyword>
<organism evidence="1 2">
    <name type="scientific">Scleroderma citrinum Foug A</name>
    <dbReference type="NCBI Taxonomy" id="1036808"/>
    <lineage>
        <taxon>Eukaryota</taxon>
        <taxon>Fungi</taxon>
        <taxon>Dikarya</taxon>
        <taxon>Basidiomycota</taxon>
        <taxon>Agaricomycotina</taxon>
        <taxon>Agaricomycetes</taxon>
        <taxon>Agaricomycetidae</taxon>
        <taxon>Boletales</taxon>
        <taxon>Sclerodermatineae</taxon>
        <taxon>Sclerodermataceae</taxon>
        <taxon>Scleroderma</taxon>
    </lineage>
</organism>
<reference evidence="2" key="2">
    <citation type="submission" date="2015-01" db="EMBL/GenBank/DDBJ databases">
        <title>Evolutionary Origins and Diversification of the Mycorrhizal Mutualists.</title>
        <authorList>
            <consortium name="DOE Joint Genome Institute"/>
            <consortium name="Mycorrhizal Genomics Consortium"/>
            <person name="Kohler A."/>
            <person name="Kuo A."/>
            <person name="Nagy L.G."/>
            <person name="Floudas D."/>
            <person name="Copeland A."/>
            <person name="Barry K.W."/>
            <person name="Cichocki N."/>
            <person name="Veneault-Fourrey C."/>
            <person name="LaButti K."/>
            <person name="Lindquist E.A."/>
            <person name="Lipzen A."/>
            <person name="Lundell T."/>
            <person name="Morin E."/>
            <person name="Murat C."/>
            <person name="Riley R."/>
            <person name="Ohm R."/>
            <person name="Sun H."/>
            <person name="Tunlid A."/>
            <person name="Henrissat B."/>
            <person name="Grigoriev I.V."/>
            <person name="Hibbett D.S."/>
            <person name="Martin F."/>
        </authorList>
    </citation>
    <scope>NUCLEOTIDE SEQUENCE [LARGE SCALE GENOMIC DNA]</scope>
    <source>
        <strain evidence="2">Foug A</strain>
    </source>
</reference>
<evidence type="ECO:0000313" key="2">
    <source>
        <dbReference type="Proteomes" id="UP000053989"/>
    </source>
</evidence>
<protein>
    <submittedName>
        <fullName evidence="1">Uncharacterized protein</fullName>
    </submittedName>
</protein>
<reference evidence="1 2" key="1">
    <citation type="submission" date="2014-04" db="EMBL/GenBank/DDBJ databases">
        <authorList>
            <consortium name="DOE Joint Genome Institute"/>
            <person name="Kuo A."/>
            <person name="Kohler A."/>
            <person name="Nagy L.G."/>
            <person name="Floudas D."/>
            <person name="Copeland A."/>
            <person name="Barry K.W."/>
            <person name="Cichocki N."/>
            <person name="Veneault-Fourrey C."/>
            <person name="LaButti K."/>
            <person name="Lindquist E.A."/>
            <person name="Lipzen A."/>
            <person name="Lundell T."/>
            <person name="Morin E."/>
            <person name="Murat C."/>
            <person name="Sun H."/>
            <person name="Tunlid A."/>
            <person name="Henrissat B."/>
            <person name="Grigoriev I.V."/>
            <person name="Hibbett D.S."/>
            <person name="Martin F."/>
            <person name="Nordberg H.P."/>
            <person name="Cantor M.N."/>
            <person name="Hua S.X."/>
        </authorList>
    </citation>
    <scope>NUCLEOTIDE SEQUENCE [LARGE SCALE GENOMIC DNA]</scope>
    <source>
        <strain evidence="1 2">Foug A</strain>
    </source>
</reference>
<dbReference type="InParanoid" id="A0A0C3AD08"/>
<dbReference type="EMBL" id="KN822039">
    <property type="protein sequence ID" value="KIM62822.1"/>
    <property type="molecule type" value="Genomic_DNA"/>
</dbReference>
<proteinExistence type="predicted"/>